<keyword evidence="2" id="KW-1185">Reference proteome</keyword>
<reference evidence="2" key="2">
    <citation type="submission" date="2009-11" db="EMBL/GenBank/DDBJ databases">
        <title>The Genome Sequence of Allomyces macrogynus strain ATCC 38327.</title>
        <authorList>
            <consortium name="The Broad Institute Genome Sequencing Platform"/>
            <person name="Russ C."/>
            <person name="Cuomo C."/>
            <person name="Shea T."/>
            <person name="Young S.K."/>
            <person name="Zeng Q."/>
            <person name="Koehrsen M."/>
            <person name="Haas B."/>
            <person name="Borodovsky M."/>
            <person name="Guigo R."/>
            <person name="Alvarado L."/>
            <person name="Berlin A."/>
            <person name="Borenstein D."/>
            <person name="Chen Z."/>
            <person name="Engels R."/>
            <person name="Freedman E."/>
            <person name="Gellesch M."/>
            <person name="Goldberg J."/>
            <person name="Griggs A."/>
            <person name="Gujja S."/>
            <person name="Heiman D."/>
            <person name="Hepburn T."/>
            <person name="Howarth C."/>
            <person name="Jen D."/>
            <person name="Larson L."/>
            <person name="Lewis B."/>
            <person name="Mehta T."/>
            <person name="Park D."/>
            <person name="Pearson M."/>
            <person name="Roberts A."/>
            <person name="Saif S."/>
            <person name="Shenoy N."/>
            <person name="Sisk P."/>
            <person name="Stolte C."/>
            <person name="Sykes S."/>
            <person name="Walk T."/>
            <person name="White J."/>
            <person name="Yandava C."/>
            <person name="Burger G."/>
            <person name="Gray M.W."/>
            <person name="Holland P.W.H."/>
            <person name="King N."/>
            <person name="Lang F.B.F."/>
            <person name="Roger A.J."/>
            <person name="Ruiz-Trillo I."/>
            <person name="Lander E."/>
            <person name="Nusbaum C."/>
        </authorList>
    </citation>
    <scope>NUCLEOTIDE SEQUENCE [LARGE SCALE GENOMIC DNA]</scope>
    <source>
        <strain evidence="2">ATCC 38327</strain>
    </source>
</reference>
<reference evidence="1 2" key="1">
    <citation type="submission" date="2009-11" db="EMBL/GenBank/DDBJ databases">
        <title>Annotation of Allomyces macrogynus ATCC 38327.</title>
        <authorList>
            <consortium name="The Broad Institute Genome Sequencing Platform"/>
            <person name="Russ C."/>
            <person name="Cuomo C."/>
            <person name="Burger G."/>
            <person name="Gray M.W."/>
            <person name="Holland P.W.H."/>
            <person name="King N."/>
            <person name="Lang F.B.F."/>
            <person name="Roger A.J."/>
            <person name="Ruiz-Trillo I."/>
            <person name="Young S.K."/>
            <person name="Zeng Q."/>
            <person name="Gargeya S."/>
            <person name="Fitzgerald M."/>
            <person name="Haas B."/>
            <person name="Abouelleil A."/>
            <person name="Alvarado L."/>
            <person name="Arachchi H.M."/>
            <person name="Berlin A."/>
            <person name="Chapman S.B."/>
            <person name="Gearin G."/>
            <person name="Goldberg J."/>
            <person name="Griggs A."/>
            <person name="Gujja S."/>
            <person name="Hansen M."/>
            <person name="Heiman D."/>
            <person name="Howarth C."/>
            <person name="Larimer J."/>
            <person name="Lui A."/>
            <person name="MacDonald P.J.P."/>
            <person name="McCowen C."/>
            <person name="Montmayeur A."/>
            <person name="Murphy C."/>
            <person name="Neiman D."/>
            <person name="Pearson M."/>
            <person name="Priest M."/>
            <person name="Roberts A."/>
            <person name="Saif S."/>
            <person name="Shea T."/>
            <person name="Sisk P."/>
            <person name="Stolte C."/>
            <person name="Sykes S."/>
            <person name="Wortman J."/>
            <person name="Nusbaum C."/>
            <person name="Birren B."/>
        </authorList>
    </citation>
    <scope>NUCLEOTIDE SEQUENCE [LARGE SCALE GENOMIC DNA]</scope>
    <source>
        <strain evidence="1 2">ATCC 38327</strain>
    </source>
</reference>
<dbReference type="STRING" id="578462.A0A0L0T0Q8"/>
<sequence length="581" mass="64758">MGQDLSRPVNVENAYPLRHQIAIDFGTSHSGFAISDRSFPDALNHDKSAADLAALQRIHLEHHIKFKTQWPGAADPYPKTHTALLYRCDNGELDTWGNQALKKYMDMPSDAQNQYIYIDRFKLFLDDSRKHTDPAMDKLKALGKSEVDVIADYLKVMAREIQAFLEHLNPSEYVPAMWSDAANHKMRQAMFKAGLIYSPDSDRLDFCSEPMAGLLYEMLSTQSSKLIKKDDAVLIVDMGGGTELVPGLGASCGSTMLDVAFLKMFRDAIGAKKYDEIVEQCPQIKAKIRGSWEMCKVKFFGNDPNFHSPVTVPRPLLKACPYDDGKPVPGTGGATFEDGEFFLTHETARMLYQDIIDQIYQLVVRMLSACTSKGIQIAHILCVGGFSQSKFLVNELRKRLQNEKAKLVVTTNGASAILLGAPIFVCRPELLLNRVARITYGIETRTVYSETLHGPRHRLGKRLVKSVDGVDRVNKAFGVIIRRGDTLVPGPIAKKTFLPSTCSQTEATFPIYVSAQEDPLYTDVGDCKKVGTFEVEVTPCNNPADRDSVTVDVTMRPSGFVFHAVSKRTNKPAHCQIDFYE</sequence>
<gene>
    <name evidence="1" type="ORF">AMAG_12995</name>
</gene>
<dbReference type="OMA" id="THETARM"/>
<evidence type="ECO:0000313" key="1">
    <source>
        <dbReference type="EMBL" id="KNE68337.1"/>
    </source>
</evidence>
<organism evidence="1 2">
    <name type="scientific">Allomyces macrogynus (strain ATCC 38327)</name>
    <name type="common">Allomyces javanicus var. macrogynus</name>
    <dbReference type="NCBI Taxonomy" id="578462"/>
    <lineage>
        <taxon>Eukaryota</taxon>
        <taxon>Fungi</taxon>
        <taxon>Fungi incertae sedis</taxon>
        <taxon>Blastocladiomycota</taxon>
        <taxon>Blastocladiomycetes</taxon>
        <taxon>Blastocladiales</taxon>
        <taxon>Blastocladiaceae</taxon>
        <taxon>Allomyces</taxon>
    </lineage>
</organism>
<name>A0A0L0T0Q8_ALLM3</name>
<accession>A0A0L0T0Q8</accession>
<dbReference type="Gene3D" id="2.60.34.10">
    <property type="entry name" value="Substrate Binding Domain Of DNAk, Chain A, domain 1"/>
    <property type="match status" value="1"/>
</dbReference>
<dbReference type="EMBL" id="GG745356">
    <property type="protein sequence ID" value="KNE68337.1"/>
    <property type="molecule type" value="Genomic_DNA"/>
</dbReference>
<dbReference type="Proteomes" id="UP000054350">
    <property type="component" value="Unassembled WGS sequence"/>
</dbReference>
<dbReference type="PANTHER" id="PTHR14187:SF5">
    <property type="entry name" value="HEAT SHOCK 70 KDA PROTEIN 12A"/>
    <property type="match status" value="1"/>
</dbReference>
<dbReference type="VEuPathDB" id="FungiDB:AMAG_12995"/>
<protein>
    <recommendedName>
        <fullName evidence="3">Actin-like ATPase domain-containing protein</fullName>
    </recommendedName>
</protein>
<dbReference type="InterPro" id="IPR043129">
    <property type="entry name" value="ATPase_NBD"/>
</dbReference>
<dbReference type="SUPFAM" id="SSF53067">
    <property type="entry name" value="Actin-like ATPase domain"/>
    <property type="match status" value="2"/>
</dbReference>
<evidence type="ECO:0000313" key="2">
    <source>
        <dbReference type="Proteomes" id="UP000054350"/>
    </source>
</evidence>
<dbReference type="OrthoDB" id="2963168at2759"/>
<dbReference type="Gene3D" id="3.30.420.40">
    <property type="match status" value="1"/>
</dbReference>
<dbReference type="eggNOG" id="KOG0101">
    <property type="taxonomic scope" value="Eukaryota"/>
</dbReference>
<dbReference type="AlphaFoldDB" id="A0A0L0T0Q8"/>
<dbReference type="InterPro" id="IPR029047">
    <property type="entry name" value="HSP70_peptide-bd_sf"/>
</dbReference>
<dbReference type="PANTHER" id="PTHR14187">
    <property type="entry name" value="ALPHA KINASE/ELONGATION FACTOR 2 KINASE"/>
    <property type="match status" value="1"/>
</dbReference>
<proteinExistence type="predicted"/>
<evidence type="ECO:0008006" key="3">
    <source>
        <dbReference type="Google" id="ProtNLM"/>
    </source>
</evidence>